<dbReference type="Proteomes" id="UP000184516">
    <property type="component" value="Unassembled WGS sequence"/>
</dbReference>
<dbReference type="EMBL" id="FQWB01000008">
    <property type="protein sequence ID" value="SHG89745.1"/>
    <property type="molecule type" value="Genomic_DNA"/>
</dbReference>
<accession>A0A1M5NJX1</accession>
<evidence type="ECO:0000313" key="1">
    <source>
        <dbReference type="EMBL" id="SHG89745.1"/>
    </source>
</evidence>
<reference evidence="2" key="1">
    <citation type="submission" date="2016-11" db="EMBL/GenBank/DDBJ databases">
        <authorList>
            <person name="Varghese N."/>
            <person name="Submissions S."/>
        </authorList>
    </citation>
    <scope>NUCLEOTIDE SEQUENCE [LARGE SCALE GENOMIC DNA]</scope>
    <source>
        <strain evidence="2">DSM 19978</strain>
    </source>
</reference>
<sequence>MIIGVIYMFIKGYKYKQEIETNRGETICKYTFCKEYPKTNSAFVKYFVNGKVYRNQAGRCPDKYSQTINKYYELKYSKIDPNKIIVDFSKEAKDKALIAELESKLTFKYWMEH</sequence>
<evidence type="ECO:0000313" key="2">
    <source>
        <dbReference type="Proteomes" id="UP000184516"/>
    </source>
</evidence>
<organism evidence="1 2">
    <name type="scientific">Flavobacterium fluvii</name>
    <dbReference type="NCBI Taxonomy" id="468056"/>
    <lineage>
        <taxon>Bacteria</taxon>
        <taxon>Pseudomonadati</taxon>
        <taxon>Bacteroidota</taxon>
        <taxon>Flavobacteriia</taxon>
        <taxon>Flavobacteriales</taxon>
        <taxon>Flavobacteriaceae</taxon>
        <taxon>Flavobacterium</taxon>
    </lineage>
</organism>
<gene>
    <name evidence="1" type="ORF">SAMN05443549_10864</name>
</gene>
<name>A0A1M5NJX1_9FLAO</name>
<protein>
    <submittedName>
        <fullName evidence="1">Uncharacterized protein</fullName>
    </submittedName>
</protein>
<keyword evidence="2" id="KW-1185">Reference proteome</keyword>
<dbReference type="AlphaFoldDB" id="A0A1M5NJX1"/>
<proteinExistence type="predicted"/>
<dbReference type="STRING" id="468056.SAMN05443549_10864"/>